<keyword evidence="4 6" id="KW-0472">Membrane</keyword>
<dbReference type="GO" id="GO:0005886">
    <property type="term" value="C:plasma membrane"/>
    <property type="evidence" value="ECO:0007669"/>
    <property type="project" value="TreeGrafter"/>
</dbReference>
<dbReference type="AlphaFoldDB" id="A0A7W8G7S4"/>
<reference evidence="8 9" key="1">
    <citation type="submission" date="2020-08" db="EMBL/GenBank/DDBJ databases">
        <title>Genomic Encyclopedia of Type Strains, Phase IV (KMG-IV): sequencing the most valuable type-strain genomes for metagenomic binning, comparative biology and taxonomic classification.</title>
        <authorList>
            <person name="Goeker M."/>
        </authorList>
    </citation>
    <scope>NUCLEOTIDE SEQUENCE [LARGE SCALE GENOMIC DNA]</scope>
    <source>
        <strain evidence="8 9">DSM 103462</strain>
    </source>
</reference>
<feature type="transmembrane region" description="Helical" evidence="6">
    <location>
        <begin position="335"/>
        <end position="358"/>
    </location>
</feature>
<feature type="transmembrane region" description="Helical" evidence="6">
    <location>
        <begin position="6"/>
        <end position="28"/>
    </location>
</feature>
<accession>A0A7W8G7S4</accession>
<evidence type="ECO:0000256" key="3">
    <source>
        <dbReference type="ARBA" id="ARBA00022989"/>
    </source>
</evidence>
<feature type="transmembrane region" description="Helical" evidence="6">
    <location>
        <begin position="408"/>
        <end position="427"/>
    </location>
</feature>
<feature type="transmembrane region" description="Helical" evidence="6">
    <location>
        <begin position="106"/>
        <end position="128"/>
    </location>
</feature>
<evidence type="ECO:0000313" key="9">
    <source>
        <dbReference type="Proteomes" id="UP000518887"/>
    </source>
</evidence>
<evidence type="ECO:0000256" key="4">
    <source>
        <dbReference type="ARBA" id="ARBA00023136"/>
    </source>
</evidence>
<sequence length="898" mass="101792">MANFLYTIIIYPLIQVIEFSFSLFNSVFKEEGISVIGVSIAVSVLCLPLYIVAEGWQQVQRDTEKRLDKGIKRIKETFKGDEQYMILSAFYKENHYHPLMALRSSFGLLIQVPFFMAAYSFLSNLPVLRGYSFGFIRDMGAEDALFSIGSFKVNVLPIAMTLINIIAGAIYTKGFKFKDKLTIYGMALVFLVILYNSPSGLVLYWTMNNVFSLVKNVFYKIKNPKKVLYFILAAAVLFVDYYALFHHHGMLHKRLILVFAASILLLTPLAVKFMTYLLDTVFSPLTEHKKTRFSIFLTSSLALAFFAGFVLPSLVINSSPVEFANIDTYGNPLYFLYNSTVQMLGLLVFWPICIYFLFNKRVQTAMALFFSSILFACLVDAFCFAGDYGTLSRLITFDSLVTSVTLPYALLNTVSVIAALLLPLILLKFKKQKILQTALSIILIASLGITVVNSVSINSEYSAYKKEIASKITEEESISPVYHLSKNGKNVVLIMSDRAEGAYFEPIFEEFPELKESFSGFTYFKNTISFNQGTLLGAPALYGGYEYTPYEINQRSKEKLVDKQNEALLLLPRIFTEQADFNATVTDLSWANYSWIPDMSITNQYPKIKGFNVERKYTSLWVKENPDKVKANITSESIKRNLVWYSLFKFVPCFMRDSVYDDGAWWSSDENTSDVMEFLDFYTALAYLPRLTDFTGSGNQYFTIVNDTTHSTQDLQAPDYEPAITITDTGPIPYSSISGNIAMFKKVASWIDYLKANDCYDNTRIIIVADHGIGKDAQKEKYFTGDWEDDYNPDHNWPLLMYKDFGASGQPVTNEDFMTNADVPSLLLEGLVEKPKNPFTGKEIKKIPSSEKKASGVVITHNFLPGMNGLYTFSVPDSDWYTVTNNIFDSKNWQKGVK</sequence>
<dbReference type="PANTHER" id="PTHR12428:SF65">
    <property type="entry name" value="CYTOCHROME C OXIDASE ASSEMBLY PROTEIN COX18, MITOCHONDRIAL"/>
    <property type="match status" value="1"/>
</dbReference>
<comment type="similarity">
    <text evidence="5">Belongs to the OXA1/ALB3/YidC family.</text>
</comment>
<feature type="transmembrane region" description="Helical" evidence="6">
    <location>
        <begin position="227"/>
        <end position="244"/>
    </location>
</feature>
<evidence type="ECO:0000256" key="1">
    <source>
        <dbReference type="ARBA" id="ARBA00004141"/>
    </source>
</evidence>
<feature type="transmembrane region" description="Helical" evidence="6">
    <location>
        <begin position="365"/>
        <end position="388"/>
    </location>
</feature>
<dbReference type="GO" id="GO:0051205">
    <property type="term" value="P:protein insertion into membrane"/>
    <property type="evidence" value="ECO:0007669"/>
    <property type="project" value="TreeGrafter"/>
</dbReference>
<feature type="transmembrane region" description="Helical" evidence="6">
    <location>
        <begin position="149"/>
        <end position="171"/>
    </location>
</feature>
<evidence type="ECO:0000256" key="6">
    <source>
        <dbReference type="SAM" id="Phobius"/>
    </source>
</evidence>
<dbReference type="InterPro" id="IPR001708">
    <property type="entry name" value="YidC/ALB3/OXA1/COX18"/>
</dbReference>
<dbReference type="InterPro" id="IPR017850">
    <property type="entry name" value="Alkaline_phosphatase_core_sf"/>
</dbReference>
<dbReference type="RefSeq" id="WP_184657399.1">
    <property type="nucleotide sequence ID" value="NZ_CP031518.1"/>
</dbReference>
<dbReference type="EMBL" id="JACHFQ010000002">
    <property type="protein sequence ID" value="MBB5225276.1"/>
    <property type="molecule type" value="Genomic_DNA"/>
</dbReference>
<dbReference type="Gene3D" id="3.40.720.10">
    <property type="entry name" value="Alkaline Phosphatase, subunit A"/>
    <property type="match status" value="1"/>
</dbReference>
<keyword evidence="3 6" id="KW-1133">Transmembrane helix</keyword>
<keyword evidence="2 5" id="KW-0812">Transmembrane</keyword>
<evidence type="ECO:0000313" key="8">
    <source>
        <dbReference type="EMBL" id="MBB5225276.1"/>
    </source>
</evidence>
<dbReference type="SUPFAM" id="SSF53649">
    <property type="entry name" value="Alkaline phosphatase-like"/>
    <property type="match status" value="1"/>
</dbReference>
<comment type="caution">
    <text evidence="8">The sequence shown here is derived from an EMBL/GenBank/DDBJ whole genome shotgun (WGS) entry which is preliminary data.</text>
</comment>
<dbReference type="Pfam" id="PF02096">
    <property type="entry name" value="60KD_IMP"/>
    <property type="match status" value="1"/>
</dbReference>
<dbReference type="GO" id="GO:0032977">
    <property type="term" value="F:membrane insertase activity"/>
    <property type="evidence" value="ECO:0007669"/>
    <property type="project" value="InterPro"/>
</dbReference>
<protein>
    <submittedName>
        <fullName evidence="8">YidC/Oxa1 family membrane protein insertase</fullName>
    </submittedName>
</protein>
<proteinExistence type="inferred from homology"/>
<comment type="subcellular location">
    <subcellularLocation>
        <location evidence="1 5">Membrane</location>
        <topology evidence="1 5">Multi-pass membrane protein</topology>
    </subcellularLocation>
</comment>
<feature type="transmembrane region" description="Helical" evidence="6">
    <location>
        <begin position="434"/>
        <end position="452"/>
    </location>
</feature>
<feature type="transmembrane region" description="Helical" evidence="6">
    <location>
        <begin position="293"/>
        <end position="315"/>
    </location>
</feature>
<dbReference type="InterPro" id="IPR028055">
    <property type="entry name" value="YidC/Oxa/ALB_C"/>
</dbReference>
<name>A0A7W8G7S4_9SPIR</name>
<dbReference type="Proteomes" id="UP000518887">
    <property type="component" value="Unassembled WGS sequence"/>
</dbReference>
<evidence type="ECO:0000256" key="5">
    <source>
        <dbReference type="RuleBase" id="RU003945"/>
    </source>
</evidence>
<feature type="transmembrane region" description="Helical" evidence="6">
    <location>
        <begin position="35"/>
        <end position="53"/>
    </location>
</feature>
<gene>
    <name evidence="8" type="ORF">HNP76_000620</name>
</gene>
<keyword evidence="9" id="KW-1185">Reference proteome</keyword>
<organism evidence="8 9">
    <name type="scientific">Treponema ruminis</name>
    <dbReference type="NCBI Taxonomy" id="744515"/>
    <lineage>
        <taxon>Bacteria</taxon>
        <taxon>Pseudomonadati</taxon>
        <taxon>Spirochaetota</taxon>
        <taxon>Spirochaetia</taxon>
        <taxon>Spirochaetales</taxon>
        <taxon>Treponemataceae</taxon>
        <taxon>Treponema</taxon>
    </lineage>
</organism>
<feature type="transmembrane region" description="Helical" evidence="6">
    <location>
        <begin position="183"/>
        <end position="206"/>
    </location>
</feature>
<feature type="transmembrane region" description="Helical" evidence="6">
    <location>
        <begin position="256"/>
        <end position="281"/>
    </location>
</feature>
<evidence type="ECO:0000259" key="7">
    <source>
        <dbReference type="Pfam" id="PF02096"/>
    </source>
</evidence>
<feature type="domain" description="Membrane insertase YidC/Oxa/ALB C-terminal" evidence="7">
    <location>
        <begin position="32"/>
        <end position="219"/>
    </location>
</feature>
<evidence type="ECO:0000256" key="2">
    <source>
        <dbReference type="ARBA" id="ARBA00022692"/>
    </source>
</evidence>
<dbReference type="PANTHER" id="PTHR12428">
    <property type="entry name" value="OXA1"/>
    <property type="match status" value="1"/>
</dbReference>